<gene>
    <name evidence="2" type="ORF">FPSE_00289</name>
</gene>
<keyword evidence="3" id="KW-1185">Reference proteome</keyword>
<dbReference type="RefSeq" id="XP_009251684.1">
    <property type="nucleotide sequence ID" value="XM_009253409.1"/>
</dbReference>
<dbReference type="OrthoDB" id="5104449at2759"/>
<dbReference type="KEGG" id="fpu:FPSE_00289"/>
<dbReference type="eggNOG" id="KOG4658">
    <property type="taxonomic scope" value="Eukaryota"/>
</dbReference>
<dbReference type="EMBL" id="AFNW01000006">
    <property type="protein sequence ID" value="EKJ79604.1"/>
    <property type="molecule type" value="Genomic_DNA"/>
</dbReference>
<evidence type="ECO:0000313" key="3">
    <source>
        <dbReference type="Proteomes" id="UP000007978"/>
    </source>
</evidence>
<dbReference type="Pfam" id="PF25000">
    <property type="entry name" value="DUF7779"/>
    <property type="match status" value="1"/>
</dbReference>
<dbReference type="InterPro" id="IPR019734">
    <property type="entry name" value="TPR_rpt"/>
</dbReference>
<comment type="caution">
    <text evidence="2">The sequence shown here is derived from an EMBL/GenBank/DDBJ whole genome shotgun (WGS) entry which is preliminary data.</text>
</comment>
<accession>K3VV67</accession>
<evidence type="ECO:0000313" key="2">
    <source>
        <dbReference type="EMBL" id="EKJ79604.1"/>
    </source>
</evidence>
<organism evidence="2 3">
    <name type="scientific">Fusarium pseudograminearum (strain CS3096)</name>
    <name type="common">Wheat and barley crown-rot fungus</name>
    <dbReference type="NCBI Taxonomy" id="1028729"/>
    <lineage>
        <taxon>Eukaryota</taxon>
        <taxon>Fungi</taxon>
        <taxon>Dikarya</taxon>
        <taxon>Ascomycota</taxon>
        <taxon>Pezizomycotina</taxon>
        <taxon>Sordariomycetes</taxon>
        <taxon>Hypocreomycetidae</taxon>
        <taxon>Hypocreales</taxon>
        <taxon>Nectriaceae</taxon>
        <taxon>Fusarium</taxon>
    </lineage>
</organism>
<dbReference type="SUPFAM" id="SSF48452">
    <property type="entry name" value="TPR-like"/>
    <property type="match status" value="1"/>
</dbReference>
<sequence>MTPMFVECTWLLIYGNVPSAGVLSGYWPIASRGHVIITTRNSSVAYRQASSAIEITSWDVTMGSEFLMFLLQREFGNDAKKEGISALELSRWLSGHALGISHMAGLIHKRSWTISEFMNVYLNNPRRVDGKQGSELQALWDFSFQSLDTDVRSFLGVLSFLMPDNIPQSLFEITEGLPNRLDFCSDQFSFSETIEDLLETSLIKRNRNTRAFSIHRMVQTQFRYFLKPSELFDSFEDAVKLVYHQYPKMGEKKGQLYDEWSRCDALLQHVISLKDCFREIRNSDKKFKAIWEFCELLRECQRYLYESNAFKDLEDMCKVNLVAVETLEDQQKINELLPHIYSHQANMYEGLGQAKEAIELNKKALEIRLREDPVKHVLCYGLEANLGYTHNTAGDHKLAMNWFEKARSRWLTHVAEDDDHGAYPPVLKKNIARCLLYLGDLQDARILLEASIEEFKNSKPFNWGMLAFAYQVMGLINRSEGDFKTSEENFIDAQNVWRQGDKARLNPFYGGCAYKAGAVCLDQGKTKAAIKHLRDSMDVTSFYKEDMPVEHARTCFKLSEALFRDNPNDTTEAEDLRSQAETYLKKRDLDAKEFTLESSYDQFVPIFWR</sequence>
<name>K3VV67_FUSPC</name>
<dbReference type="SMART" id="SM00028">
    <property type="entry name" value="TPR"/>
    <property type="match status" value="5"/>
</dbReference>
<dbReference type="GeneID" id="20358909"/>
<dbReference type="HOGENOM" id="CLU_000288_125_7_1"/>
<dbReference type="InterPro" id="IPR011990">
    <property type="entry name" value="TPR-like_helical_dom_sf"/>
</dbReference>
<protein>
    <recommendedName>
        <fullName evidence="1">DUF7779 domain-containing protein</fullName>
    </recommendedName>
</protein>
<reference evidence="2 3" key="1">
    <citation type="journal article" date="2012" name="PLoS Pathog.">
        <title>Comparative pathogenomics reveals horizontally acquired novel virulence genes in fungi infecting cereal hosts.</title>
        <authorList>
            <person name="Gardiner D.M."/>
            <person name="McDonald M.C."/>
            <person name="Covarelli L."/>
            <person name="Solomon P.S."/>
            <person name="Rusu A.G."/>
            <person name="Marshall M."/>
            <person name="Kazan K."/>
            <person name="Chakraborty S."/>
            <person name="McDonald B.A."/>
            <person name="Manners J.M."/>
        </authorList>
    </citation>
    <scope>NUCLEOTIDE SEQUENCE [LARGE SCALE GENOMIC DNA]</scope>
    <source>
        <strain evidence="2 3">CS3096</strain>
    </source>
</reference>
<dbReference type="AlphaFoldDB" id="K3VV67"/>
<dbReference type="Gene3D" id="1.25.40.10">
    <property type="entry name" value="Tetratricopeptide repeat domain"/>
    <property type="match status" value="2"/>
</dbReference>
<dbReference type="InterPro" id="IPR056681">
    <property type="entry name" value="DUF7779"/>
</dbReference>
<dbReference type="Proteomes" id="UP000007978">
    <property type="component" value="Chromosome 1"/>
</dbReference>
<evidence type="ECO:0000259" key="1">
    <source>
        <dbReference type="Pfam" id="PF25000"/>
    </source>
</evidence>
<feature type="domain" description="DUF7779" evidence="1">
    <location>
        <begin position="143"/>
        <end position="229"/>
    </location>
</feature>
<proteinExistence type="predicted"/>